<keyword evidence="2" id="KW-1185">Reference proteome</keyword>
<protein>
    <submittedName>
        <fullName evidence="1">Uncharacterized protein</fullName>
    </submittedName>
</protein>
<dbReference type="EMBL" id="LSYV01000035">
    <property type="protein sequence ID" value="KXZ47556.1"/>
    <property type="molecule type" value="Genomic_DNA"/>
</dbReference>
<dbReference type="OrthoDB" id="10346251at2759"/>
<dbReference type="Proteomes" id="UP000075714">
    <property type="component" value="Unassembled WGS sequence"/>
</dbReference>
<dbReference type="STRING" id="33097.A0A150GCI3"/>
<evidence type="ECO:0000313" key="1">
    <source>
        <dbReference type="EMBL" id="KXZ47556.1"/>
    </source>
</evidence>
<evidence type="ECO:0000313" key="2">
    <source>
        <dbReference type="Proteomes" id="UP000075714"/>
    </source>
</evidence>
<name>A0A150GCI3_GONPE</name>
<gene>
    <name evidence="1" type="ORF">GPECTOR_34g715</name>
</gene>
<comment type="caution">
    <text evidence="1">The sequence shown here is derived from an EMBL/GenBank/DDBJ whole genome shotgun (WGS) entry which is preliminary data.</text>
</comment>
<sequence>MDDSVEPRKTKKQFARVGANSVHIVGPHCGIAAEYMEPSPKKTIPIAALEAARGVETHMIKARKTADSLKARENSSHIYTAGKGWGG</sequence>
<organism evidence="1 2">
    <name type="scientific">Gonium pectorale</name>
    <name type="common">Green alga</name>
    <dbReference type="NCBI Taxonomy" id="33097"/>
    <lineage>
        <taxon>Eukaryota</taxon>
        <taxon>Viridiplantae</taxon>
        <taxon>Chlorophyta</taxon>
        <taxon>core chlorophytes</taxon>
        <taxon>Chlorophyceae</taxon>
        <taxon>CS clade</taxon>
        <taxon>Chlamydomonadales</taxon>
        <taxon>Volvocaceae</taxon>
        <taxon>Gonium</taxon>
    </lineage>
</organism>
<accession>A0A150GCI3</accession>
<dbReference type="AlphaFoldDB" id="A0A150GCI3"/>
<reference evidence="2" key="1">
    <citation type="journal article" date="2016" name="Nat. Commun.">
        <title>The Gonium pectorale genome demonstrates co-option of cell cycle regulation during the evolution of multicellularity.</title>
        <authorList>
            <person name="Hanschen E.R."/>
            <person name="Marriage T.N."/>
            <person name="Ferris P.J."/>
            <person name="Hamaji T."/>
            <person name="Toyoda A."/>
            <person name="Fujiyama A."/>
            <person name="Neme R."/>
            <person name="Noguchi H."/>
            <person name="Minakuchi Y."/>
            <person name="Suzuki M."/>
            <person name="Kawai-Toyooka H."/>
            <person name="Smith D.R."/>
            <person name="Sparks H."/>
            <person name="Anderson J."/>
            <person name="Bakaric R."/>
            <person name="Luria V."/>
            <person name="Karger A."/>
            <person name="Kirschner M.W."/>
            <person name="Durand P.M."/>
            <person name="Michod R.E."/>
            <person name="Nozaki H."/>
            <person name="Olson B.J."/>
        </authorList>
    </citation>
    <scope>NUCLEOTIDE SEQUENCE [LARGE SCALE GENOMIC DNA]</scope>
    <source>
        <strain evidence="2">NIES-2863</strain>
    </source>
</reference>
<proteinExistence type="predicted"/>